<feature type="transmembrane region" description="Helical" evidence="1">
    <location>
        <begin position="112"/>
        <end position="132"/>
    </location>
</feature>
<feature type="transmembrane region" description="Helical" evidence="1">
    <location>
        <begin position="45"/>
        <end position="69"/>
    </location>
</feature>
<feature type="transmembrane region" description="Helical" evidence="1">
    <location>
        <begin position="12"/>
        <end position="33"/>
    </location>
</feature>
<sequence>MTRDIILKQLRKGWLTTLVLSPLAACLAIQLVLLKPSEGFEGKQAALVLSILGAILAIVLVVGAATLFLNLYPDVRNEKSYIFFSWYLIPVLLIIIFVTTSDSTDEPDMWPLFAAAALPFFCIHTWFFIRFIKAMGRIKKELSDAEEQVSVTN</sequence>
<keyword evidence="1" id="KW-0812">Transmembrane</keyword>
<evidence type="ECO:0000313" key="2">
    <source>
        <dbReference type="EMBL" id="GAA3993329.1"/>
    </source>
</evidence>
<keyword evidence="1" id="KW-0472">Membrane</keyword>
<comment type="caution">
    <text evidence="2">The sequence shown here is derived from an EMBL/GenBank/DDBJ whole genome shotgun (WGS) entry which is preliminary data.</text>
</comment>
<feature type="transmembrane region" description="Helical" evidence="1">
    <location>
        <begin position="81"/>
        <end position="100"/>
    </location>
</feature>
<evidence type="ECO:0000256" key="1">
    <source>
        <dbReference type="SAM" id="Phobius"/>
    </source>
</evidence>
<gene>
    <name evidence="2" type="ORF">GCM10022210_54010</name>
</gene>
<accession>A0ABP7R875</accession>
<reference evidence="3" key="1">
    <citation type="journal article" date="2019" name="Int. J. Syst. Evol. Microbiol.">
        <title>The Global Catalogue of Microorganisms (GCM) 10K type strain sequencing project: providing services to taxonomists for standard genome sequencing and annotation.</title>
        <authorList>
            <consortium name="The Broad Institute Genomics Platform"/>
            <consortium name="The Broad Institute Genome Sequencing Center for Infectious Disease"/>
            <person name="Wu L."/>
            <person name="Ma J."/>
        </authorList>
    </citation>
    <scope>NUCLEOTIDE SEQUENCE [LARGE SCALE GENOMIC DNA]</scope>
    <source>
        <strain evidence="3">JCM 16601</strain>
    </source>
</reference>
<proteinExistence type="predicted"/>
<keyword evidence="3" id="KW-1185">Reference proteome</keyword>
<organism evidence="2 3">
    <name type="scientific">Mucilaginibacter dorajii</name>
    <dbReference type="NCBI Taxonomy" id="692994"/>
    <lineage>
        <taxon>Bacteria</taxon>
        <taxon>Pseudomonadati</taxon>
        <taxon>Bacteroidota</taxon>
        <taxon>Sphingobacteriia</taxon>
        <taxon>Sphingobacteriales</taxon>
        <taxon>Sphingobacteriaceae</taxon>
        <taxon>Mucilaginibacter</taxon>
    </lineage>
</organism>
<keyword evidence="1" id="KW-1133">Transmembrane helix</keyword>
<dbReference type="RefSeq" id="WP_259096890.1">
    <property type="nucleotide sequence ID" value="NZ_BAAAZC010000051.1"/>
</dbReference>
<dbReference type="Proteomes" id="UP001500742">
    <property type="component" value="Unassembled WGS sequence"/>
</dbReference>
<dbReference type="EMBL" id="BAAAZC010000051">
    <property type="protein sequence ID" value="GAA3993329.1"/>
    <property type="molecule type" value="Genomic_DNA"/>
</dbReference>
<name>A0ABP7R875_9SPHI</name>
<protein>
    <submittedName>
        <fullName evidence="2">Uncharacterized protein</fullName>
    </submittedName>
</protein>
<evidence type="ECO:0000313" key="3">
    <source>
        <dbReference type="Proteomes" id="UP001500742"/>
    </source>
</evidence>